<organism evidence="2 3">
    <name type="scientific">Insulibacter thermoxylanivorax</name>
    <dbReference type="NCBI Taxonomy" id="2749268"/>
    <lineage>
        <taxon>Bacteria</taxon>
        <taxon>Bacillati</taxon>
        <taxon>Bacillota</taxon>
        <taxon>Bacilli</taxon>
        <taxon>Bacillales</taxon>
        <taxon>Paenibacillaceae</taxon>
        <taxon>Insulibacter</taxon>
    </lineage>
</organism>
<feature type="signal peptide" evidence="1">
    <location>
        <begin position="1"/>
        <end position="21"/>
    </location>
</feature>
<keyword evidence="3" id="KW-1185">Reference proteome</keyword>
<comment type="caution">
    <text evidence="2">The sequence shown here is derived from an EMBL/GenBank/DDBJ whole genome shotgun (WGS) entry which is preliminary data.</text>
</comment>
<gene>
    <name evidence="2" type="ORF">PRECH8_20540</name>
</gene>
<proteinExistence type="predicted"/>
<dbReference type="Proteomes" id="UP000654993">
    <property type="component" value="Unassembled WGS sequence"/>
</dbReference>
<dbReference type="InterPro" id="IPR008972">
    <property type="entry name" value="Cupredoxin"/>
</dbReference>
<evidence type="ECO:0008006" key="4">
    <source>
        <dbReference type="Google" id="ProtNLM"/>
    </source>
</evidence>
<dbReference type="SUPFAM" id="SSF49503">
    <property type="entry name" value="Cupredoxins"/>
    <property type="match status" value="1"/>
</dbReference>
<dbReference type="EMBL" id="BMAQ01000026">
    <property type="protein sequence ID" value="GFR38758.1"/>
    <property type="molecule type" value="Genomic_DNA"/>
</dbReference>
<evidence type="ECO:0000313" key="3">
    <source>
        <dbReference type="Proteomes" id="UP000654993"/>
    </source>
</evidence>
<protein>
    <recommendedName>
        <fullName evidence="4">Cytochrome c oxidase subunit 2</fullName>
    </recommendedName>
</protein>
<dbReference type="PROSITE" id="PS51257">
    <property type="entry name" value="PROKAR_LIPOPROTEIN"/>
    <property type="match status" value="1"/>
</dbReference>
<feature type="chain" id="PRO_5039453314" description="Cytochrome c oxidase subunit 2" evidence="1">
    <location>
        <begin position="22"/>
        <end position="139"/>
    </location>
</feature>
<name>A0A916QG12_9BACL</name>
<reference evidence="2" key="1">
    <citation type="submission" date="2020-08" db="EMBL/GenBank/DDBJ databases">
        <authorList>
            <person name="Uke A."/>
            <person name="Chhe C."/>
            <person name="Baramee S."/>
            <person name="Kosugi A."/>
        </authorList>
    </citation>
    <scope>NUCLEOTIDE SEQUENCE</scope>
    <source>
        <strain evidence="2">DA-C8</strain>
    </source>
</reference>
<dbReference type="Gene3D" id="2.60.40.420">
    <property type="entry name" value="Cupredoxins - blue copper proteins"/>
    <property type="match status" value="1"/>
</dbReference>
<keyword evidence="1" id="KW-0732">Signal</keyword>
<dbReference type="AlphaFoldDB" id="A0A916QG12"/>
<evidence type="ECO:0000313" key="2">
    <source>
        <dbReference type="EMBL" id="GFR38758.1"/>
    </source>
</evidence>
<evidence type="ECO:0000256" key="1">
    <source>
        <dbReference type="SAM" id="SignalP"/>
    </source>
</evidence>
<reference evidence="2" key="2">
    <citation type="journal article" date="2021" name="Data Brief">
        <title>Draft genome sequence data of the facultative, thermophilic, xylanolytic bacterium Paenibacillus sp. strain DA-C8.</title>
        <authorList>
            <person name="Chhe C."/>
            <person name="Uke A."/>
            <person name="Baramee S."/>
            <person name="Ungkulpasvich U."/>
            <person name="Tachaapaikoon C."/>
            <person name="Pason P."/>
            <person name="Waeonukul R."/>
            <person name="Ratanakhanokchai K."/>
            <person name="Kosugi A."/>
        </authorList>
    </citation>
    <scope>NUCLEOTIDE SEQUENCE</scope>
    <source>
        <strain evidence="2">DA-C8</strain>
    </source>
</reference>
<dbReference type="RefSeq" id="WP_200966991.1">
    <property type="nucleotide sequence ID" value="NZ_BMAQ01000026.1"/>
</dbReference>
<accession>A0A916QG12</accession>
<sequence length="139" mass="15490">MDRLIRCIAVLLLLWFAAGCTEPLIQTDHHGVQAANETGTPDRAADKVSDKASVKRFTVRAVKYHFDIQEIRVKQGDTVEITLENLKGYHTLKIEGYNIEVKKSRPVSFVADKKGSFVFRCGVICGSGHEEMTGLLIVE</sequence>